<comment type="caution">
    <text evidence="1">The sequence shown here is derived from an EMBL/GenBank/DDBJ whole genome shotgun (WGS) entry which is preliminary data.</text>
</comment>
<gene>
    <name evidence="1" type="ORF">CHS0354_030005</name>
</gene>
<proteinExistence type="predicted"/>
<keyword evidence="2" id="KW-1185">Reference proteome</keyword>
<reference evidence="1" key="1">
    <citation type="journal article" date="2021" name="Genome Biol. Evol.">
        <title>A High-Quality Reference Genome for a Parasitic Bivalve with Doubly Uniparental Inheritance (Bivalvia: Unionida).</title>
        <authorList>
            <person name="Smith C.H."/>
        </authorList>
    </citation>
    <scope>NUCLEOTIDE SEQUENCE</scope>
    <source>
        <strain evidence="1">CHS0354</strain>
    </source>
</reference>
<name>A0AAE0SMK0_9BIVA</name>
<organism evidence="1 2">
    <name type="scientific">Potamilus streckersoni</name>
    <dbReference type="NCBI Taxonomy" id="2493646"/>
    <lineage>
        <taxon>Eukaryota</taxon>
        <taxon>Metazoa</taxon>
        <taxon>Spiralia</taxon>
        <taxon>Lophotrochozoa</taxon>
        <taxon>Mollusca</taxon>
        <taxon>Bivalvia</taxon>
        <taxon>Autobranchia</taxon>
        <taxon>Heteroconchia</taxon>
        <taxon>Palaeoheterodonta</taxon>
        <taxon>Unionida</taxon>
        <taxon>Unionoidea</taxon>
        <taxon>Unionidae</taxon>
        <taxon>Ambleminae</taxon>
        <taxon>Lampsilini</taxon>
        <taxon>Potamilus</taxon>
    </lineage>
</organism>
<accession>A0AAE0SMK0</accession>
<protein>
    <submittedName>
        <fullName evidence="1">Uncharacterized protein</fullName>
    </submittedName>
</protein>
<dbReference type="AlphaFoldDB" id="A0AAE0SMK0"/>
<evidence type="ECO:0000313" key="1">
    <source>
        <dbReference type="EMBL" id="KAK3594483.1"/>
    </source>
</evidence>
<dbReference type="Proteomes" id="UP001195483">
    <property type="component" value="Unassembled WGS sequence"/>
</dbReference>
<reference evidence="1" key="3">
    <citation type="submission" date="2023-05" db="EMBL/GenBank/DDBJ databases">
        <authorList>
            <person name="Smith C.H."/>
        </authorList>
    </citation>
    <scope>NUCLEOTIDE SEQUENCE</scope>
    <source>
        <strain evidence="1">CHS0354</strain>
        <tissue evidence="1">Mantle</tissue>
    </source>
</reference>
<evidence type="ECO:0000313" key="2">
    <source>
        <dbReference type="Proteomes" id="UP001195483"/>
    </source>
</evidence>
<dbReference type="EMBL" id="JAEAOA010001789">
    <property type="protein sequence ID" value="KAK3594483.1"/>
    <property type="molecule type" value="Genomic_DNA"/>
</dbReference>
<sequence>MSRRRMQEIGGIHQTEILRSDAKVLKPTFSLSSDTVEKQTRNRINNDYSAIKSYISDKDTGTCSLGGAADRSRVVEIAKVKGDNNVIKVDCNICSMIQAQNNSQENLGPTFKEDMSSTIDEAALSVHDDSIISGKEKSSHEGIRHAEYEYDYARSVNLHHTETEDLCLTDDTYMSPINDHARSYKICQDEESNVLGTDQTYITPIDDSSCPIEIC</sequence>
<reference evidence="1" key="2">
    <citation type="journal article" date="2021" name="Genome Biol. Evol.">
        <title>Developing a high-quality reference genome for a parasitic bivalve with doubly uniparental inheritance (Bivalvia: Unionida).</title>
        <authorList>
            <person name="Smith C.H."/>
        </authorList>
    </citation>
    <scope>NUCLEOTIDE SEQUENCE</scope>
    <source>
        <strain evidence="1">CHS0354</strain>
        <tissue evidence="1">Mantle</tissue>
    </source>
</reference>